<proteinExistence type="predicted"/>
<accession>A0A1M3TP78</accession>
<evidence type="ECO:0000256" key="1">
    <source>
        <dbReference type="SAM" id="MobiDB-lite"/>
    </source>
</evidence>
<evidence type="ECO:0000313" key="4">
    <source>
        <dbReference type="Proteomes" id="UP000184063"/>
    </source>
</evidence>
<dbReference type="SUPFAM" id="SSF50475">
    <property type="entry name" value="FMN-binding split barrel"/>
    <property type="match status" value="1"/>
</dbReference>
<reference evidence="4" key="1">
    <citation type="journal article" date="2017" name="Genome Biol.">
        <title>Comparative genomics reveals high biological diversity and specific adaptations in the industrially and medically important fungal genus Aspergillus.</title>
        <authorList>
            <person name="de Vries R.P."/>
            <person name="Riley R."/>
            <person name="Wiebenga A."/>
            <person name="Aguilar-Osorio G."/>
            <person name="Amillis S."/>
            <person name="Uchima C.A."/>
            <person name="Anderluh G."/>
            <person name="Asadollahi M."/>
            <person name="Askin M."/>
            <person name="Barry K."/>
            <person name="Battaglia E."/>
            <person name="Bayram O."/>
            <person name="Benocci T."/>
            <person name="Braus-Stromeyer S.A."/>
            <person name="Caldana C."/>
            <person name="Canovas D."/>
            <person name="Cerqueira G.C."/>
            <person name="Chen F."/>
            <person name="Chen W."/>
            <person name="Choi C."/>
            <person name="Clum A."/>
            <person name="Dos Santos R.A."/>
            <person name="Damasio A.R."/>
            <person name="Diallinas G."/>
            <person name="Emri T."/>
            <person name="Fekete E."/>
            <person name="Flipphi M."/>
            <person name="Freyberg S."/>
            <person name="Gallo A."/>
            <person name="Gournas C."/>
            <person name="Habgood R."/>
            <person name="Hainaut M."/>
            <person name="Harispe M.L."/>
            <person name="Henrissat B."/>
            <person name="Hilden K.S."/>
            <person name="Hope R."/>
            <person name="Hossain A."/>
            <person name="Karabika E."/>
            <person name="Karaffa L."/>
            <person name="Karanyi Z."/>
            <person name="Krasevec N."/>
            <person name="Kuo A."/>
            <person name="Kusch H."/>
            <person name="LaButti K."/>
            <person name="Lagendijk E.L."/>
            <person name="Lapidus A."/>
            <person name="Levasseur A."/>
            <person name="Lindquist E."/>
            <person name="Lipzen A."/>
            <person name="Logrieco A.F."/>
            <person name="MacCabe A."/>
            <person name="Maekelae M.R."/>
            <person name="Malavazi I."/>
            <person name="Melin P."/>
            <person name="Meyer V."/>
            <person name="Mielnichuk N."/>
            <person name="Miskei M."/>
            <person name="Molnar A.P."/>
            <person name="Mule G."/>
            <person name="Ngan C.Y."/>
            <person name="Orejas M."/>
            <person name="Orosz E."/>
            <person name="Ouedraogo J.P."/>
            <person name="Overkamp K.M."/>
            <person name="Park H.-S."/>
            <person name="Perrone G."/>
            <person name="Piumi F."/>
            <person name="Punt P.J."/>
            <person name="Ram A.F."/>
            <person name="Ramon A."/>
            <person name="Rauscher S."/>
            <person name="Record E."/>
            <person name="Riano-Pachon D.M."/>
            <person name="Robert V."/>
            <person name="Roehrig J."/>
            <person name="Ruller R."/>
            <person name="Salamov A."/>
            <person name="Salih N.S."/>
            <person name="Samson R.A."/>
            <person name="Sandor E."/>
            <person name="Sanguinetti M."/>
            <person name="Schuetze T."/>
            <person name="Sepcic K."/>
            <person name="Shelest E."/>
            <person name="Sherlock G."/>
            <person name="Sophianopoulou V."/>
            <person name="Squina F.M."/>
            <person name="Sun H."/>
            <person name="Susca A."/>
            <person name="Todd R.B."/>
            <person name="Tsang A."/>
            <person name="Unkles S.E."/>
            <person name="van de Wiele N."/>
            <person name="van Rossen-Uffink D."/>
            <person name="Oliveira J.V."/>
            <person name="Vesth T.C."/>
            <person name="Visser J."/>
            <person name="Yu J.-H."/>
            <person name="Zhou M."/>
            <person name="Andersen M.R."/>
            <person name="Archer D.B."/>
            <person name="Baker S.E."/>
            <person name="Benoit I."/>
            <person name="Brakhage A.A."/>
            <person name="Braus G.H."/>
            <person name="Fischer R."/>
            <person name="Frisvad J.C."/>
            <person name="Goldman G.H."/>
            <person name="Houbraken J."/>
            <person name="Oakley B."/>
            <person name="Pocsi I."/>
            <person name="Scazzocchio C."/>
            <person name="Seiboth B."/>
            <person name="vanKuyk P.A."/>
            <person name="Wortman J."/>
            <person name="Dyer P.S."/>
            <person name="Grigoriev I.V."/>
        </authorList>
    </citation>
    <scope>NUCLEOTIDE SEQUENCE [LARGE SCALE GENOMIC DNA]</scope>
    <source>
        <strain evidence="4">CBS 106.47</strain>
    </source>
</reference>
<dbReference type="InterPro" id="IPR012349">
    <property type="entry name" value="Split_barrel_FMN-bd"/>
</dbReference>
<dbReference type="InterPro" id="IPR038725">
    <property type="entry name" value="YdaG_split_barrel_FMN-bd"/>
</dbReference>
<dbReference type="PANTHER" id="PTHR34818:SF1">
    <property type="entry name" value="PROTEIN BLI-3"/>
    <property type="match status" value="1"/>
</dbReference>
<feature type="compositionally biased region" description="Polar residues" evidence="1">
    <location>
        <begin position="20"/>
        <end position="37"/>
    </location>
</feature>
<sequence>MLLCKRYTIVTTDINLTMTPSHPTLHSSIHTSNPAKDSSSSSSSENGTQPLDPYKAKSLDEDIPLSQKITDLSTFITEQKFGMLTTKSSDDDLLTSRCMALAGKEKGDTTLIFHTNLFSHKTMDLTAHPTETNMSFLDPISGSWASISGTASIVADKETVKKYYSPALQAWLGDLGDGVHDGGPEDPRIGVIKLEAKTAVYAVSRKGVIGRAVETVKSVARGDVPAVNSIREVGRAEFDEWVVADWLGYRETDAS</sequence>
<dbReference type="Pfam" id="PF16242">
    <property type="entry name" value="Pyrid_ox_like"/>
    <property type="match status" value="1"/>
</dbReference>
<dbReference type="Proteomes" id="UP000184063">
    <property type="component" value="Unassembled WGS sequence"/>
</dbReference>
<organism evidence="3 4">
    <name type="scientific">Aspergillus luchuensis (strain CBS 106.47)</name>
    <dbReference type="NCBI Taxonomy" id="1137211"/>
    <lineage>
        <taxon>Eukaryota</taxon>
        <taxon>Fungi</taxon>
        <taxon>Dikarya</taxon>
        <taxon>Ascomycota</taxon>
        <taxon>Pezizomycotina</taxon>
        <taxon>Eurotiomycetes</taxon>
        <taxon>Eurotiomycetidae</taxon>
        <taxon>Eurotiales</taxon>
        <taxon>Aspergillaceae</taxon>
        <taxon>Aspergillus</taxon>
        <taxon>Aspergillus subgen. Circumdati</taxon>
    </lineage>
</organism>
<evidence type="ECO:0000259" key="2">
    <source>
        <dbReference type="Pfam" id="PF16242"/>
    </source>
</evidence>
<evidence type="ECO:0000313" key="3">
    <source>
        <dbReference type="EMBL" id="OJZ88553.1"/>
    </source>
</evidence>
<name>A0A1M3TP78_ASPLC</name>
<dbReference type="OrthoDB" id="434253at2759"/>
<feature type="region of interest" description="Disordered" evidence="1">
    <location>
        <begin position="20"/>
        <end position="57"/>
    </location>
</feature>
<dbReference type="EMBL" id="KV878239">
    <property type="protein sequence ID" value="OJZ88553.1"/>
    <property type="molecule type" value="Genomic_DNA"/>
</dbReference>
<protein>
    <recommendedName>
        <fullName evidence="2">General stress protein FMN-binding split barrel domain-containing protein</fullName>
    </recommendedName>
</protein>
<dbReference type="PANTHER" id="PTHR34818">
    <property type="entry name" value="PROTEIN BLI-3"/>
    <property type="match status" value="1"/>
</dbReference>
<feature type="domain" description="General stress protein FMN-binding split barrel" evidence="2">
    <location>
        <begin position="69"/>
        <end position="223"/>
    </location>
</feature>
<dbReference type="VEuPathDB" id="FungiDB:ASPFODRAFT_79935"/>
<dbReference type="AlphaFoldDB" id="A0A1M3TP78"/>
<dbReference type="InterPro" id="IPR052917">
    <property type="entry name" value="Stress-Dev_Protein"/>
</dbReference>
<dbReference type="Gene3D" id="2.30.110.10">
    <property type="entry name" value="Electron Transport, Fmn-binding Protein, Chain A"/>
    <property type="match status" value="1"/>
</dbReference>
<gene>
    <name evidence="3" type="ORF">ASPFODRAFT_79935</name>
</gene>